<dbReference type="RefSeq" id="WP_075729647.1">
    <property type="nucleotide sequence ID" value="NZ_BJNB01000001.1"/>
</dbReference>
<evidence type="ECO:0000259" key="1">
    <source>
        <dbReference type="Pfam" id="PF08000"/>
    </source>
</evidence>
<evidence type="ECO:0000313" key="2">
    <source>
        <dbReference type="EMBL" id="APT86650.1"/>
    </source>
</evidence>
<dbReference type="Proteomes" id="UP000185479">
    <property type="component" value="Chromosome"/>
</dbReference>
<keyword evidence="4" id="KW-1185">Reference proteome</keyword>
<proteinExistence type="predicted"/>
<evidence type="ECO:0000313" key="3">
    <source>
        <dbReference type="EMBL" id="GEB96585.1"/>
    </source>
</evidence>
<dbReference type="Pfam" id="PF08000">
    <property type="entry name" value="bPH_1"/>
    <property type="match status" value="1"/>
</dbReference>
<dbReference type="CDD" id="cd13225">
    <property type="entry name" value="PH-like_bacteria"/>
    <property type="match status" value="1"/>
</dbReference>
<reference evidence="3 5" key="2">
    <citation type="submission" date="2019-06" db="EMBL/GenBank/DDBJ databases">
        <title>Whole genome shotgun sequence of Corynebacterium flavescens NBRC 14136.</title>
        <authorList>
            <person name="Hosoyama A."/>
            <person name="Uohara A."/>
            <person name="Ohji S."/>
            <person name="Ichikawa N."/>
        </authorList>
    </citation>
    <scope>NUCLEOTIDE SEQUENCE [LARGE SCALE GENOMIC DNA]</scope>
    <source>
        <strain evidence="3 5">NBRC 14136</strain>
    </source>
</reference>
<evidence type="ECO:0000313" key="4">
    <source>
        <dbReference type="Proteomes" id="UP000185479"/>
    </source>
</evidence>
<name>A0A1L7CLC5_CORFL</name>
<dbReference type="Proteomes" id="UP000315353">
    <property type="component" value="Unassembled WGS sequence"/>
</dbReference>
<accession>A0A1L7CLC5</accession>
<reference evidence="2 4" key="1">
    <citation type="submission" date="2014-08" db="EMBL/GenBank/DDBJ databases">
        <title>Complete genome sequence of Corynebacterium flavescens OJ8(T)(=DSM 20296(T)), isolated from cheese.</title>
        <authorList>
            <person name="Ruckert C."/>
            <person name="Albersmeier A."/>
            <person name="Winkler A."/>
            <person name="Kalinowski J."/>
        </authorList>
    </citation>
    <scope>NUCLEOTIDE SEQUENCE [LARGE SCALE GENOMIC DNA]</scope>
    <source>
        <strain evidence="2 4">OJ8</strain>
    </source>
</reference>
<evidence type="ECO:0000313" key="5">
    <source>
        <dbReference type="Proteomes" id="UP000315353"/>
    </source>
</evidence>
<dbReference type="Gene3D" id="2.30.29.50">
    <property type="entry name" value="Bacterial Pleckstrin homology domain"/>
    <property type="match status" value="1"/>
</dbReference>
<dbReference type="GeneID" id="82880124"/>
<dbReference type="KEGG" id="cfc:CFLV_05265"/>
<organism evidence="2 4">
    <name type="scientific">Corynebacterium flavescens</name>
    <dbReference type="NCBI Taxonomy" id="28028"/>
    <lineage>
        <taxon>Bacteria</taxon>
        <taxon>Bacillati</taxon>
        <taxon>Actinomycetota</taxon>
        <taxon>Actinomycetes</taxon>
        <taxon>Mycobacteriales</taxon>
        <taxon>Corynebacteriaceae</taxon>
        <taxon>Corynebacterium</taxon>
    </lineage>
</organism>
<dbReference type="OrthoDB" id="3199551at2"/>
<dbReference type="InterPro" id="IPR012544">
    <property type="entry name" value="PHb"/>
</dbReference>
<dbReference type="InterPro" id="IPR037063">
    <property type="entry name" value="PHb_sf"/>
</dbReference>
<dbReference type="EMBL" id="CP009246">
    <property type="protein sequence ID" value="APT86650.1"/>
    <property type="molecule type" value="Genomic_DNA"/>
</dbReference>
<sequence>MALEKFEGWTFYQPCPIPDDIQSVLAVNEQPSCAFKTIRDAAVFTNYRLIIRDSQGLTGKKVEMYSIPYSSINMWSTENAGKMLDINAELELWTRAGHFKINIGPKIDIRALDQLISNCVFQ</sequence>
<dbReference type="EMBL" id="BJNB01000001">
    <property type="protein sequence ID" value="GEB96585.1"/>
    <property type="molecule type" value="Genomic_DNA"/>
</dbReference>
<dbReference type="AlphaFoldDB" id="A0A1L7CLC5"/>
<feature type="domain" description="Bacterial Pleckstrin homology" evidence="1">
    <location>
        <begin position="12"/>
        <end position="120"/>
    </location>
</feature>
<gene>
    <name evidence="3" type="ORF">CFL01nite_00800</name>
    <name evidence="2" type="ORF">CFLV_05265</name>
</gene>
<dbReference type="SUPFAM" id="SSF50729">
    <property type="entry name" value="PH domain-like"/>
    <property type="match status" value="1"/>
</dbReference>
<protein>
    <recommendedName>
        <fullName evidence="1">Bacterial Pleckstrin homology domain-containing protein</fullName>
    </recommendedName>
</protein>